<reference evidence="2 3" key="1">
    <citation type="submission" date="2019-09" db="EMBL/GenBank/DDBJ databases">
        <title>A chromosome-level genome assembly of the Chinese tupelo Nyssa sinensis.</title>
        <authorList>
            <person name="Yang X."/>
            <person name="Kang M."/>
            <person name="Yang Y."/>
            <person name="Xiong H."/>
            <person name="Wang M."/>
            <person name="Zhang Z."/>
            <person name="Wang Z."/>
            <person name="Wu H."/>
            <person name="Ma T."/>
            <person name="Liu J."/>
            <person name="Xi Z."/>
        </authorList>
    </citation>
    <scope>NUCLEOTIDE SEQUENCE [LARGE SCALE GENOMIC DNA]</scope>
    <source>
        <strain evidence="2">J267</strain>
        <tissue evidence="2">Leaf</tissue>
    </source>
</reference>
<organism evidence="2 3">
    <name type="scientific">Nyssa sinensis</name>
    <dbReference type="NCBI Taxonomy" id="561372"/>
    <lineage>
        <taxon>Eukaryota</taxon>
        <taxon>Viridiplantae</taxon>
        <taxon>Streptophyta</taxon>
        <taxon>Embryophyta</taxon>
        <taxon>Tracheophyta</taxon>
        <taxon>Spermatophyta</taxon>
        <taxon>Magnoliopsida</taxon>
        <taxon>eudicotyledons</taxon>
        <taxon>Gunneridae</taxon>
        <taxon>Pentapetalae</taxon>
        <taxon>asterids</taxon>
        <taxon>Cornales</taxon>
        <taxon>Nyssaceae</taxon>
        <taxon>Nyssa</taxon>
    </lineage>
</organism>
<evidence type="ECO:0000256" key="1">
    <source>
        <dbReference type="SAM" id="MobiDB-lite"/>
    </source>
</evidence>
<feature type="region of interest" description="Disordered" evidence="1">
    <location>
        <begin position="1"/>
        <end position="62"/>
    </location>
</feature>
<dbReference type="PANTHER" id="PTHR35461">
    <property type="entry name" value="BNAANNG14610D PROTEIN"/>
    <property type="match status" value="1"/>
</dbReference>
<dbReference type="Proteomes" id="UP000325577">
    <property type="component" value="Linkage Group LG12"/>
</dbReference>
<accession>A0A5J5BKW6</accession>
<feature type="compositionally biased region" description="Basic and acidic residues" evidence="1">
    <location>
        <begin position="26"/>
        <end position="60"/>
    </location>
</feature>
<feature type="region of interest" description="Disordered" evidence="1">
    <location>
        <begin position="79"/>
        <end position="105"/>
    </location>
</feature>
<evidence type="ECO:0000313" key="2">
    <source>
        <dbReference type="EMBL" id="KAA8541801.1"/>
    </source>
</evidence>
<evidence type="ECO:0000313" key="3">
    <source>
        <dbReference type="Proteomes" id="UP000325577"/>
    </source>
</evidence>
<dbReference type="OrthoDB" id="1928787at2759"/>
<protein>
    <recommendedName>
        <fullName evidence="4">OVATE domain-containing protein</fullName>
    </recommendedName>
</protein>
<gene>
    <name evidence="2" type="ORF">F0562_022953</name>
</gene>
<name>A0A5J5BKW6_9ASTE</name>
<sequence length="264" mass="30429">MLPKAPPLNPLSRNDSNPKMQQLDQFCRDISEQWESDHGKVMKREKKNAESAKEPMKEEVACSQSSMKLEEHIFVNKKHEKRGEEEKKMGSSHKVRNGEPCSQGANGGGYVLAQKMIELEMMDMTDVDHVLDIQEVLHHYSRLSSPVYLDIVDKFFMDMYSEFFLPRPSKTGSILCQNMILIPHSPLRFTAPWAEEDSELLTEDDDGDGVSGDIIRCCCLLHLDFRRFEKEFAVNHVRTCLAVQQRKKDPISVPIQRVELHRQI</sequence>
<feature type="compositionally biased region" description="Polar residues" evidence="1">
    <location>
        <begin position="11"/>
        <end position="24"/>
    </location>
</feature>
<proteinExistence type="predicted"/>
<evidence type="ECO:0008006" key="4">
    <source>
        <dbReference type="Google" id="ProtNLM"/>
    </source>
</evidence>
<keyword evidence="3" id="KW-1185">Reference proteome</keyword>
<dbReference type="EMBL" id="CM018035">
    <property type="protein sequence ID" value="KAA8541801.1"/>
    <property type="molecule type" value="Genomic_DNA"/>
</dbReference>
<dbReference type="PANTHER" id="PTHR35461:SF1">
    <property type="entry name" value="LOW PROTEIN: ATP-DEPENDENT RNA HELICASE-LIKE PROTEIN"/>
    <property type="match status" value="1"/>
</dbReference>
<dbReference type="AlphaFoldDB" id="A0A5J5BKW6"/>